<dbReference type="EMBL" id="JAKZEL010000019">
    <property type="protein sequence ID" value="KAI4534462.1"/>
    <property type="molecule type" value="Genomic_DNA"/>
</dbReference>
<dbReference type="PANTHER" id="PTHR36881">
    <property type="entry name" value="DERMOKINE"/>
    <property type="match status" value="1"/>
</dbReference>
<evidence type="ECO:0000313" key="3">
    <source>
        <dbReference type="Proteomes" id="UP001214576"/>
    </source>
</evidence>
<dbReference type="PANTHER" id="PTHR36881:SF1">
    <property type="entry name" value="DERMOKINE"/>
    <property type="match status" value="1"/>
</dbReference>
<gene>
    <name evidence="2" type="ORF">MG293_015322</name>
</gene>
<dbReference type="AlphaFoldDB" id="A0AAD4Y4W3"/>
<dbReference type="Proteomes" id="UP001214576">
    <property type="component" value="Unassembled WGS sequence"/>
</dbReference>
<reference evidence="2" key="1">
    <citation type="submission" date="2022-03" db="EMBL/GenBank/DDBJ databases">
        <title>Genomic analyses of argali, domestic sheep and their hybrids provide insights into chromosomal evolution, heterosis and genetic basis of agronomic traits.</title>
        <authorList>
            <person name="Li M."/>
        </authorList>
    </citation>
    <scope>NUCLEOTIDE SEQUENCE</scope>
    <source>
        <strain evidence="2">CAU-MHL-2022a</strain>
        <tissue evidence="2">Skin</tissue>
    </source>
</reference>
<evidence type="ECO:0008006" key="4">
    <source>
        <dbReference type="Google" id="ProtNLM"/>
    </source>
</evidence>
<accession>A0AAD4Y4W3</accession>
<name>A0AAD4Y4W3_OVIAM</name>
<protein>
    <recommendedName>
        <fullName evidence="4">Dermokine</fullName>
    </recommendedName>
</protein>
<dbReference type="GO" id="GO:1903575">
    <property type="term" value="P:cornified envelope assembly"/>
    <property type="evidence" value="ECO:0007669"/>
    <property type="project" value="InterPro"/>
</dbReference>
<dbReference type="InterPro" id="IPR033541">
    <property type="entry name" value="Dermokine"/>
</dbReference>
<organism evidence="2 3">
    <name type="scientific">Ovis ammon polii</name>
    <dbReference type="NCBI Taxonomy" id="230172"/>
    <lineage>
        <taxon>Eukaryota</taxon>
        <taxon>Metazoa</taxon>
        <taxon>Chordata</taxon>
        <taxon>Craniata</taxon>
        <taxon>Vertebrata</taxon>
        <taxon>Euteleostomi</taxon>
        <taxon>Mammalia</taxon>
        <taxon>Eutheria</taxon>
        <taxon>Laurasiatheria</taxon>
        <taxon>Artiodactyla</taxon>
        <taxon>Ruminantia</taxon>
        <taxon>Pecora</taxon>
        <taxon>Bovidae</taxon>
        <taxon>Caprinae</taxon>
        <taxon>Ovis</taxon>
    </lineage>
</organism>
<dbReference type="Pfam" id="PF15200">
    <property type="entry name" value="KRTDAP"/>
    <property type="match status" value="2"/>
</dbReference>
<dbReference type="GO" id="GO:0005615">
    <property type="term" value="C:extracellular space"/>
    <property type="evidence" value="ECO:0007669"/>
    <property type="project" value="TreeGrafter"/>
</dbReference>
<feature type="region of interest" description="Disordered" evidence="1">
    <location>
        <begin position="92"/>
        <end position="195"/>
    </location>
</feature>
<dbReference type="InterPro" id="IPR028196">
    <property type="entry name" value="KRTDAP"/>
</dbReference>
<feature type="compositionally biased region" description="Low complexity" evidence="1">
    <location>
        <begin position="115"/>
        <end position="128"/>
    </location>
</feature>
<evidence type="ECO:0000256" key="1">
    <source>
        <dbReference type="SAM" id="MobiDB-lite"/>
    </source>
</evidence>
<proteinExistence type="predicted"/>
<comment type="caution">
    <text evidence="2">The sequence shown here is derived from an EMBL/GenBank/DDBJ whole genome shotgun (WGS) entry which is preliminary data.</text>
</comment>
<evidence type="ECO:0000313" key="2">
    <source>
        <dbReference type="EMBL" id="KAI4534462.1"/>
    </source>
</evidence>
<keyword evidence="3" id="KW-1185">Reference proteome</keyword>
<sequence length="342" mass="35603">MRSGEADSAGKVGEAIVHGVGEGVGEALGEAAIQGIEKAIGQGTGEKASLGIREARDPHLGDALAHKLKEASHALKNTGSEAGRQAENIIGHGVDPAHSSWQGAPGSNGAWGTNGQPPSGHHGIPGSQGSSGGPGDTHDHVFSGGSGGSFGANAQGGSWGQGGHRGPFNPGANSQGQGSGGEGEAVSGINTLNSQTSSEPFNFDTFWKNFKSKLGFINWDALNKDFKHNTPFLNWKVITENYNYNQQGPPTALGGQYPVKTPAKGGVTVSSSEETTIGNYAAGPEALNAQFLNIDKLRSAFKNDEFLNWHALFESIKRKLPFLNWDAFPKLKGLRSATPDAQ</sequence>